<evidence type="ECO:0000313" key="3">
    <source>
        <dbReference type="Proteomes" id="UP000765509"/>
    </source>
</evidence>
<feature type="region of interest" description="Disordered" evidence="1">
    <location>
        <begin position="1"/>
        <end position="41"/>
    </location>
</feature>
<sequence length="184" mass="19637">MNTNINSSSSSSSSLSSKSSSNHSNHQTVLEKKSKSNLSISSDQSNLQLKLKSNLPLSTSTTLIHHNSSNLAIPINQNFSSNTFSSPSNLLSPSSAPTILANSNHQTNSNQLNSSSNLHPIQISVETSAQDNTSVELSTHDSLVKKTFLIVNLHTKPTLPKAPSTQEPIVMKGSPDANLIHIIS</sequence>
<gene>
    <name evidence="2" type="ORF">O181_076276</name>
</gene>
<keyword evidence="3" id="KW-1185">Reference proteome</keyword>
<dbReference type="EMBL" id="AVOT02041267">
    <property type="protein sequence ID" value="MBW0536561.1"/>
    <property type="molecule type" value="Genomic_DNA"/>
</dbReference>
<feature type="compositionally biased region" description="Low complexity" evidence="1">
    <location>
        <begin position="84"/>
        <end position="95"/>
    </location>
</feature>
<dbReference type="Proteomes" id="UP000765509">
    <property type="component" value="Unassembled WGS sequence"/>
</dbReference>
<protein>
    <submittedName>
        <fullName evidence="2">Uncharacterized protein</fullName>
    </submittedName>
</protein>
<evidence type="ECO:0000313" key="2">
    <source>
        <dbReference type="EMBL" id="MBW0536561.1"/>
    </source>
</evidence>
<reference evidence="2" key="1">
    <citation type="submission" date="2021-03" db="EMBL/GenBank/DDBJ databases">
        <title>Draft genome sequence of rust myrtle Austropuccinia psidii MF-1, a brazilian biotype.</title>
        <authorList>
            <person name="Quecine M.C."/>
            <person name="Pachon D.M.R."/>
            <person name="Bonatelli M.L."/>
            <person name="Correr F.H."/>
            <person name="Franceschini L.M."/>
            <person name="Leite T.F."/>
            <person name="Margarido G.R.A."/>
            <person name="Almeida C.A."/>
            <person name="Ferrarezi J.A."/>
            <person name="Labate C.A."/>
        </authorList>
    </citation>
    <scope>NUCLEOTIDE SEQUENCE</scope>
    <source>
        <strain evidence="2">MF-1</strain>
    </source>
</reference>
<feature type="region of interest" description="Disordered" evidence="1">
    <location>
        <begin position="84"/>
        <end position="115"/>
    </location>
</feature>
<evidence type="ECO:0000256" key="1">
    <source>
        <dbReference type="SAM" id="MobiDB-lite"/>
    </source>
</evidence>
<accession>A0A9Q3IAZ4</accession>
<dbReference type="AlphaFoldDB" id="A0A9Q3IAZ4"/>
<comment type="caution">
    <text evidence="2">The sequence shown here is derived from an EMBL/GenBank/DDBJ whole genome shotgun (WGS) entry which is preliminary data.</text>
</comment>
<feature type="compositionally biased region" description="Low complexity" evidence="1">
    <location>
        <begin position="102"/>
        <end position="115"/>
    </location>
</feature>
<name>A0A9Q3IAZ4_9BASI</name>
<feature type="compositionally biased region" description="Low complexity" evidence="1">
    <location>
        <begin position="1"/>
        <end position="25"/>
    </location>
</feature>
<organism evidence="2 3">
    <name type="scientific">Austropuccinia psidii MF-1</name>
    <dbReference type="NCBI Taxonomy" id="1389203"/>
    <lineage>
        <taxon>Eukaryota</taxon>
        <taxon>Fungi</taxon>
        <taxon>Dikarya</taxon>
        <taxon>Basidiomycota</taxon>
        <taxon>Pucciniomycotina</taxon>
        <taxon>Pucciniomycetes</taxon>
        <taxon>Pucciniales</taxon>
        <taxon>Sphaerophragmiaceae</taxon>
        <taxon>Austropuccinia</taxon>
    </lineage>
</organism>
<proteinExistence type="predicted"/>